<comment type="caution">
    <text evidence="2">The sequence shown here is derived from an EMBL/GenBank/DDBJ whole genome shotgun (WGS) entry which is preliminary data.</text>
</comment>
<sequence length="377" mass="40322">MSHGFSVAVADLDGLRSVGQDSAAGEEGVDRFDVLPDALLLVIFNRVGDVRALGRLCAVSRRFRDLVAHVDDVVVRVDCVVSDEPSPSDGAGAGFGKPRGVFSKLTHLFLGSLVKPFQALGQILSPPPSCTCADAAYGKPSSSEVPHHSPSEVLKNFEEIRRLRIELPDGELGANEGVLLKWRANFGSTLENCVILGAASVESSSNPGQTPSFNGASTGGDVCGGIPDAFYTDGSLKRRVVWTISSLIAASARHYLLYPIAADHGSLQSLHLTDADGQGVLSMDQRQIQELRAKPLIASGGSQRTLLPALSMRLWYAHRLELPCGMVLNGATLLAIRPSNIEEAGGCWAAEAFEEPYRTATKLLMKTKTYCLEMNSF</sequence>
<gene>
    <name evidence="2" type="ORF">ZIOFF_009213</name>
</gene>
<feature type="domain" description="F-box" evidence="1">
    <location>
        <begin position="29"/>
        <end position="77"/>
    </location>
</feature>
<dbReference type="PANTHER" id="PTHR31215">
    <property type="entry name" value="OS05G0510400 PROTEIN-RELATED"/>
    <property type="match status" value="1"/>
</dbReference>
<dbReference type="Pfam" id="PF12937">
    <property type="entry name" value="F-box-like"/>
    <property type="match status" value="1"/>
</dbReference>
<dbReference type="PROSITE" id="PS50181">
    <property type="entry name" value="FBOX"/>
    <property type="match status" value="1"/>
</dbReference>
<evidence type="ECO:0000313" key="2">
    <source>
        <dbReference type="EMBL" id="KAG6527120.1"/>
    </source>
</evidence>
<dbReference type="Proteomes" id="UP000734854">
    <property type="component" value="Unassembled WGS sequence"/>
</dbReference>
<evidence type="ECO:0000259" key="1">
    <source>
        <dbReference type="PROSITE" id="PS50181"/>
    </source>
</evidence>
<name>A0A8J5LNM7_ZINOF</name>
<dbReference type="EMBL" id="JACMSC010000003">
    <property type="protein sequence ID" value="KAG6527120.1"/>
    <property type="molecule type" value="Genomic_DNA"/>
</dbReference>
<dbReference type="InterPro" id="IPR044809">
    <property type="entry name" value="AUF1-like"/>
</dbReference>
<protein>
    <recommendedName>
        <fullName evidence="1">F-box domain-containing protein</fullName>
    </recommendedName>
</protein>
<dbReference type="AlphaFoldDB" id="A0A8J5LNM7"/>
<organism evidence="2 3">
    <name type="scientific">Zingiber officinale</name>
    <name type="common">Ginger</name>
    <name type="synonym">Amomum zingiber</name>
    <dbReference type="NCBI Taxonomy" id="94328"/>
    <lineage>
        <taxon>Eukaryota</taxon>
        <taxon>Viridiplantae</taxon>
        <taxon>Streptophyta</taxon>
        <taxon>Embryophyta</taxon>
        <taxon>Tracheophyta</taxon>
        <taxon>Spermatophyta</taxon>
        <taxon>Magnoliopsida</taxon>
        <taxon>Liliopsida</taxon>
        <taxon>Zingiberales</taxon>
        <taxon>Zingiberaceae</taxon>
        <taxon>Zingiber</taxon>
    </lineage>
</organism>
<proteinExistence type="predicted"/>
<dbReference type="InterPro" id="IPR001810">
    <property type="entry name" value="F-box_dom"/>
</dbReference>
<dbReference type="OrthoDB" id="660108at2759"/>
<reference evidence="2 3" key="1">
    <citation type="submission" date="2020-08" db="EMBL/GenBank/DDBJ databases">
        <title>Plant Genome Project.</title>
        <authorList>
            <person name="Zhang R.-G."/>
        </authorList>
    </citation>
    <scope>NUCLEOTIDE SEQUENCE [LARGE SCALE GENOMIC DNA]</scope>
    <source>
        <tissue evidence="2">Rhizome</tissue>
    </source>
</reference>
<accession>A0A8J5LNM7</accession>
<evidence type="ECO:0000313" key="3">
    <source>
        <dbReference type="Proteomes" id="UP000734854"/>
    </source>
</evidence>
<keyword evidence="3" id="KW-1185">Reference proteome</keyword>